<dbReference type="PROSITE" id="PS51387">
    <property type="entry name" value="FAD_PCMH"/>
    <property type="match status" value="1"/>
</dbReference>
<evidence type="ECO:0000256" key="1">
    <source>
        <dbReference type="ARBA" id="ARBA00022630"/>
    </source>
</evidence>
<dbReference type="EMBL" id="JABENB010000002">
    <property type="protein sequence ID" value="NNG40468.1"/>
    <property type="molecule type" value="Genomic_DNA"/>
</dbReference>
<dbReference type="Proteomes" id="UP000557772">
    <property type="component" value="Unassembled WGS sequence"/>
</dbReference>
<evidence type="ECO:0000313" key="4">
    <source>
        <dbReference type="EMBL" id="NNG40468.1"/>
    </source>
</evidence>
<gene>
    <name evidence="4" type="ORF">HJ588_14460</name>
</gene>
<feature type="domain" description="FAD-binding PCMH-type" evidence="3">
    <location>
        <begin position="12"/>
        <end position="191"/>
    </location>
</feature>
<dbReference type="InterPro" id="IPR016169">
    <property type="entry name" value="FAD-bd_PCMH_sub2"/>
</dbReference>
<keyword evidence="2" id="KW-0274">FAD</keyword>
<keyword evidence="1" id="KW-0285">Flavoprotein</keyword>
<dbReference type="SUPFAM" id="SSF55103">
    <property type="entry name" value="FAD-linked oxidases, C-terminal domain"/>
    <property type="match status" value="1"/>
</dbReference>
<evidence type="ECO:0000259" key="3">
    <source>
        <dbReference type="PROSITE" id="PS51387"/>
    </source>
</evidence>
<organism evidence="4 5">
    <name type="scientific">Flexivirga aerilata</name>
    <dbReference type="NCBI Taxonomy" id="1656889"/>
    <lineage>
        <taxon>Bacteria</taxon>
        <taxon>Bacillati</taxon>
        <taxon>Actinomycetota</taxon>
        <taxon>Actinomycetes</taxon>
        <taxon>Micrococcales</taxon>
        <taxon>Dermacoccaceae</taxon>
        <taxon>Flexivirga</taxon>
    </lineage>
</organism>
<dbReference type="InterPro" id="IPR016166">
    <property type="entry name" value="FAD-bd_PCMH"/>
</dbReference>
<dbReference type="GO" id="GO:0003824">
    <property type="term" value="F:catalytic activity"/>
    <property type="evidence" value="ECO:0007669"/>
    <property type="project" value="InterPro"/>
</dbReference>
<reference evidence="4 5" key="1">
    <citation type="submission" date="2020-05" db="EMBL/GenBank/DDBJ databases">
        <title>Flexivirga sp. ID2601S isolated from air conditioner.</title>
        <authorList>
            <person name="Kim D.H."/>
        </authorList>
    </citation>
    <scope>NUCLEOTIDE SEQUENCE [LARGE SCALE GENOMIC DNA]</scope>
    <source>
        <strain evidence="4 5">ID2601S</strain>
    </source>
</reference>
<dbReference type="InterPro" id="IPR006094">
    <property type="entry name" value="Oxid_FAD_bind_N"/>
</dbReference>
<dbReference type="Pfam" id="PF01565">
    <property type="entry name" value="FAD_binding_4"/>
    <property type="match status" value="1"/>
</dbReference>
<dbReference type="PANTHER" id="PTHR11748:SF103">
    <property type="entry name" value="GLYCOLATE OXIDASE SUBUNIT GLCE"/>
    <property type="match status" value="1"/>
</dbReference>
<evidence type="ECO:0000256" key="2">
    <source>
        <dbReference type="ARBA" id="ARBA00022827"/>
    </source>
</evidence>
<dbReference type="AlphaFoldDB" id="A0A849AMD3"/>
<sequence>MDVRAGTPGDAVDGRVPRLVARPGSTEQVSATMRAAHAVGAVTMVRGNGSKLRWGAPATEADLLVDVRGMRTLLEHQPGDLIVRAEAGMPLADLQEQLRASGQRLGVDEPVAGTTLGGLIASNASGPRRLHTGTVRDLLIGVTVVLADGTVAHSGGKVVKNVAGYDLCKLMTGSFGTLAVVTEATFRLHPAPDASGWATVRVDRDGLEPLLERLCRTQLAPAALEIDAPPGDSVTVALLVEGTTAGVPGRLAAARAEIGDDAELVDDLDWPWLYPFGTDGDHTGLKITCTLGGVATLTAGATDLGLHVRGSAGTGVLYAALPPGADAVEVAAALDTLRPLAADHGGAVVVLDAPRAVRDAVDVWGPVPATPIMRRLKDQFDPAALLAPGRFVGGI</sequence>
<dbReference type="InterPro" id="IPR016164">
    <property type="entry name" value="FAD-linked_Oxase-like_C"/>
</dbReference>
<dbReference type="GO" id="GO:0071949">
    <property type="term" value="F:FAD binding"/>
    <property type="evidence" value="ECO:0007669"/>
    <property type="project" value="InterPro"/>
</dbReference>
<dbReference type="PANTHER" id="PTHR11748">
    <property type="entry name" value="D-LACTATE DEHYDROGENASE"/>
    <property type="match status" value="1"/>
</dbReference>
<name>A0A849AMD3_9MICO</name>
<dbReference type="InterPro" id="IPR036318">
    <property type="entry name" value="FAD-bd_PCMH-like_sf"/>
</dbReference>
<evidence type="ECO:0000313" key="5">
    <source>
        <dbReference type="Proteomes" id="UP000557772"/>
    </source>
</evidence>
<proteinExistence type="predicted"/>
<comment type="caution">
    <text evidence="4">The sequence shown here is derived from an EMBL/GenBank/DDBJ whole genome shotgun (WGS) entry which is preliminary data.</text>
</comment>
<dbReference type="Gene3D" id="3.30.465.10">
    <property type="match status" value="1"/>
</dbReference>
<keyword evidence="5" id="KW-1185">Reference proteome</keyword>
<dbReference type="SUPFAM" id="SSF56176">
    <property type="entry name" value="FAD-binding/transporter-associated domain-like"/>
    <property type="match status" value="1"/>
</dbReference>
<accession>A0A849AMD3</accession>
<protein>
    <submittedName>
        <fullName evidence="4">FAD-binding oxidoreductase</fullName>
    </submittedName>
</protein>